<evidence type="ECO:0000256" key="2">
    <source>
        <dbReference type="ARBA" id="ARBA00022692"/>
    </source>
</evidence>
<accession>A0A0L7KRE4</accession>
<feature type="transmembrane region" description="Helical" evidence="5">
    <location>
        <begin position="457"/>
        <end position="480"/>
    </location>
</feature>
<evidence type="ECO:0000259" key="6">
    <source>
        <dbReference type="Pfam" id="PF01490"/>
    </source>
</evidence>
<dbReference type="PANTHER" id="PTHR22950">
    <property type="entry name" value="AMINO ACID TRANSPORTER"/>
    <property type="match status" value="1"/>
</dbReference>
<evidence type="ECO:0000256" key="1">
    <source>
        <dbReference type="ARBA" id="ARBA00004141"/>
    </source>
</evidence>
<keyword evidence="3 5" id="KW-1133">Transmembrane helix</keyword>
<comment type="caution">
    <text evidence="7">The sequence shown here is derived from an EMBL/GenBank/DDBJ whole genome shotgun (WGS) entry which is preliminary data.</text>
</comment>
<feature type="transmembrane region" description="Helical" evidence="5">
    <location>
        <begin position="106"/>
        <end position="127"/>
    </location>
</feature>
<reference evidence="7 8" key="1">
    <citation type="journal article" date="2015" name="Genome Biol. Evol.">
        <title>The genome of winter moth (Operophtera brumata) provides a genomic perspective on sexual dimorphism and phenology.</title>
        <authorList>
            <person name="Derks M.F."/>
            <person name="Smit S."/>
            <person name="Salis L."/>
            <person name="Schijlen E."/>
            <person name="Bossers A."/>
            <person name="Mateman C."/>
            <person name="Pijl A.S."/>
            <person name="de Ridder D."/>
            <person name="Groenen M.A."/>
            <person name="Visser M.E."/>
            <person name="Megens H.J."/>
        </authorList>
    </citation>
    <scope>NUCLEOTIDE SEQUENCE [LARGE SCALE GENOMIC DNA]</scope>
    <source>
        <strain evidence="7">WM2013NL</strain>
        <tissue evidence="7">Head and thorax</tissue>
    </source>
</reference>
<feature type="transmembrane region" description="Helical" evidence="5">
    <location>
        <begin position="277"/>
        <end position="295"/>
    </location>
</feature>
<dbReference type="Proteomes" id="UP000037510">
    <property type="component" value="Unassembled WGS sequence"/>
</dbReference>
<dbReference type="GO" id="GO:0005774">
    <property type="term" value="C:vacuolar membrane"/>
    <property type="evidence" value="ECO:0007669"/>
    <property type="project" value="TreeGrafter"/>
</dbReference>
<feature type="transmembrane region" description="Helical" evidence="5">
    <location>
        <begin position="169"/>
        <end position="191"/>
    </location>
</feature>
<feature type="domain" description="Amino acid transporter transmembrane" evidence="6">
    <location>
        <begin position="74"/>
        <end position="480"/>
    </location>
</feature>
<keyword evidence="2 5" id="KW-0812">Transmembrane</keyword>
<feature type="transmembrane region" description="Helical" evidence="5">
    <location>
        <begin position="352"/>
        <end position="375"/>
    </location>
</feature>
<feature type="transmembrane region" description="Helical" evidence="5">
    <location>
        <begin position="211"/>
        <end position="228"/>
    </location>
</feature>
<keyword evidence="8" id="KW-1185">Reference proteome</keyword>
<evidence type="ECO:0000313" key="8">
    <source>
        <dbReference type="Proteomes" id="UP000037510"/>
    </source>
</evidence>
<evidence type="ECO:0000256" key="3">
    <source>
        <dbReference type="ARBA" id="ARBA00022989"/>
    </source>
</evidence>
<feature type="transmembrane region" description="Helical" evidence="5">
    <location>
        <begin position="307"/>
        <end position="332"/>
    </location>
</feature>
<dbReference type="EMBL" id="JTDY01006918">
    <property type="protein sequence ID" value="KOB65594.1"/>
    <property type="molecule type" value="Genomic_DNA"/>
</dbReference>
<protein>
    <submittedName>
        <fullName evidence="7">Proton-coupled amino acid transporter 4</fullName>
    </submittedName>
</protein>
<evidence type="ECO:0000256" key="5">
    <source>
        <dbReference type="SAM" id="Phobius"/>
    </source>
</evidence>
<name>A0A0L7KRE4_OPEBR</name>
<sequence>KAQLRPMIAEYDPKKKGVRNDLSDVVMVKYKVDPNEIPVEQQAGSTLPLMEIPGRDIEADEDYNPFEHRKLAHPTSDMDTLIHLLKGSLGSGILAMPMAFKNAGLFFGLVATFAIGAICTYCVHILVKTAHELCRRIQKPSLGFAETAEAAFLSGPPAMHKFSRLAKAVVNWFLVVDLLGCCCVYILFVAKNVKQVVDYYTRNSEWHDVDVRIYMACLLPFLIAMNLIRNLKYLAPFSMIANLLVGTGIGITYYYLFQEMPSVEKRDWFGGFERLPTFFGTAIFALEGIGVVMPLENNMKTPTHFIGCPGVLNFGMFFVVSMYAFTGFFGYLKYGLDTGDSITLNLPQDETLGQSVKLMIAVAIFFTYSLQFYVPMEIIWKNVRHWFGAKKNLAEYSIRIGLIIMTLCIAIAIPDLGPFISLVGAVCLSFLGLIFPSVIETVTYWDKPNGLGRCNWILWKNCFLICFGILGFLTGSYVSILDIINSGGTPVSLPNNETMVMPPVS</sequence>
<keyword evidence="4 5" id="KW-0472">Membrane</keyword>
<feature type="non-terminal residue" evidence="7">
    <location>
        <position position="1"/>
    </location>
</feature>
<feature type="transmembrane region" description="Helical" evidence="5">
    <location>
        <begin position="396"/>
        <end position="413"/>
    </location>
</feature>
<dbReference type="Pfam" id="PF01490">
    <property type="entry name" value="Aa_trans"/>
    <property type="match status" value="1"/>
</dbReference>
<evidence type="ECO:0000313" key="7">
    <source>
        <dbReference type="EMBL" id="KOB65594.1"/>
    </source>
</evidence>
<evidence type="ECO:0000256" key="4">
    <source>
        <dbReference type="ARBA" id="ARBA00023136"/>
    </source>
</evidence>
<feature type="transmembrane region" description="Helical" evidence="5">
    <location>
        <begin position="419"/>
        <end position="445"/>
    </location>
</feature>
<organism evidence="7 8">
    <name type="scientific">Operophtera brumata</name>
    <name type="common">Winter moth</name>
    <name type="synonym">Phalaena brumata</name>
    <dbReference type="NCBI Taxonomy" id="104452"/>
    <lineage>
        <taxon>Eukaryota</taxon>
        <taxon>Metazoa</taxon>
        <taxon>Ecdysozoa</taxon>
        <taxon>Arthropoda</taxon>
        <taxon>Hexapoda</taxon>
        <taxon>Insecta</taxon>
        <taxon>Pterygota</taxon>
        <taxon>Neoptera</taxon>
        <taxon>Endopterygota</taxon>
        <taxon>Lepidoptera</taxon>
        <taxon>Glossata</taxon>
        <taxon>Ditrysia</taxon>
        <taxon>Geometroidea</taxon>
        <taxon>Geometridae</taxon>
        <taxon>Larentiinae</taxon>
        <taxon>Operophtera</taxon>
    </lineage>
</organism>
<dbReference type="STRING" id="104452.A0A0L7KRE4"/>
<feature type="transmembrane region" description="Helical" evidence="5">
    <location>
        <begin position="240"/>
        <end position="257"/>
    </location>
</feature>
<dbReference type="AlphaFoldDB" id="A0A0L7KRE4"/>
<dbReference type="InterPro" id="IPR013057">
    <property type="entry name" value="AA_transpt_TM"/>
</dbReference>
<dbReference type="PANTHER" id="PTHR22950:SF460">
    <property type="entry name" value="PROTON-COUPLED AMINO ACID TRANSPORTER 4-LIKE PROTEIN"/>
    <property type="match status" value="1"/>
</dbReference>
<gene>
    <name evidence="7" type="ORF">OBRU01_22745</name>
</gene>
<proteinExistence type="predicted"/>
<dbReference type="GO" id="GO:0015179">
    <property type="term" value="F:L-amino acid transmembrane transporter activity"/>
    <property type="evidence" value="ECO:0007669"/>
    <property type="project" value="TreeGrafter"/>
</dbReference>
<comment type="subcellular location">
    <subcellularLocation>
        <location evidence="1">Membrane</location>
        <topology evidence="1">Multi-pass membrane protein</topology>
    </subcellularLocation>
</comment>